<dbReference type="Pfam" id="PF23341">
    <property type="entry name" value="PEP5_VPS11_N"/>
    <property type="match status" value="1"/>
</dbReference>
<dbReference type="GO" id="GO:0030674">
    <property type="term" value="F:protein-macromolecule adaptor activity"/>
    <property type="evidence" value="ECO:0007669"/>
    <property type="project" value="TreeGrafter"/>
</dbReference>
<evidence type="ECO:0000256" key="4">
    <source>
        <dbReference type="ARBA" id="ARBA00022771"/>
    </source>
</evidence>
<evidence type="ECO:0000256" key="5">
    <source>
        <dbReference type="ARBA" id="ARBA00022833"/>
    </source>
</evidence>
<dbReference type="InterPro" id="IPR057307">
    <property type="entry name" value="PEP5_VPS11_N"/>
</dbReference>
<accession>A0A4V1J0Z4</accession>
<dbReference type="AlphaFoldDB" id="A0A4V1J0Z4"/>
<dbReference type="GO" id="GO:0008270">
    <property type="term" value="F:zinc ion binding"/>
    <property type="evidence" value="ECO:0007669"/>
    <property type="project" value="UniProtKB-KW"/>
</dbReference>
<dbReference type="PANTHER" id="PTHR23323:SF24">
    <property type="entry name" value="VACUOLAR PROTEIN SORTING-ASSOCIATED PROTEIN 11 HOMOLOG"/>
    <property type="match status" value="1"/>
</dbReference>
<evidence type="ECO:0000256" key="1">
    <source>
        <dbReference type="ARBA" id="ARBA00004184"/>
    </source>
</evidence>
<evidence type="ECO:0000256" key="6">
    <source>
        <dbReference type="ARBA" id="ARBA00022927"/>
    </source>
</evidence>
<protein>
    <recommendedName>
        <fullName evidence="9">PEP5/VPS11 N-terminal domain-containing protein</fullName>
    </recommendedName>
</protein>
<dbReference type="Proteomes" id="UP000278143">
    <property type="component" value="Unassembled WGS sequence"/>
</dbReference>
<evidence type="ECO:0000256" key="7">
    <source>
        <dbReference type="ARBA" id="ARBA00023136"/>
    </source>
</evidence>
<feature type="domain" description="PEP5/VPS11 N-terminal" evidence="9">
    <location>
        <begin position="52"/>
        <end position="290"/>
    </location>
</feature>
<gene>
    <name evidence="10" type="ORF">SYNPS1DRAFT_31012</name>
</gene>
<keyword evidence="11" id="KW-1185">Reference proteome</keyword>
<evidence type="ECO:0000256" key="8">
    <source>
        <dbReference type="PROSITE-ProRule" id="PRU01006"/>
    </source>
</evidence>
<dbReference type="GO" id="GO:0006886">
    <property type="term" value="P:intracellular protein transport"/>
    <property type="evidence" value="ECO:0007669"/>
    <property type="project" value="UniProtKB-UniRule"/>
</dbReference>
<sequence length="465" mass="51514">MDSHKHLSSSQLAPFTSTATNRLFIPLASLILHGQTVLAAAATATAAAVSTREDIGTGNAPTIRIWKLRKSIPDGDPVLLKTIRIHANSNGTNYPVTAFDVLENMAQIALGFADGKVVVLRGQLLKDKHPKQRTVWSSEEPVTGVALYERNSQIYLYITTLMKTVVCNTTTAKEQQSVIDEHGCALGCGVLNATTGDLVLGREEAIFSYTPEGRGSCYAFEGPKTAMVWHGNYLVILHDDASNTQVTLFDPLQKYIAYSDEVRSGIRATVSASGGLFLISNSGKLYYLQEQETSVKMEALFKQHLYVLAVSLARRSPGYDHESIAQIYRRYGDHLHGKGDYDGAMTQYLKTLGYLEPSYVVRKELHKRGYATADHTTLLINCYTKLNDAEKLAEFIKSESDTVQFDVETAIRVCRQGGYYDLALHLTKKFNDHATHLKILIDNVKQYSEALDYIYSLPSSEPHCA</sequence>
<evidence type="ECO:0000256" key="2">
    <source>
        <dbReference type="ARBA" id="ARBA00022448"/>
    </source>
</evidence>
<evidence type="ECO:0000259" key="9">
    <source>
        <dbReference type="Pfam" id="PF23341"/>
    </source>
</evidence>
<evidence type="ECO:0000313" key="10">
    <source>
        <dbReference type="EMBL" id="RKP23269.1"/>
    </source>
</evidence>
<proteinExistence type="predicted"/>
<keyword evidence="5" id="KW-0862">Zinc</keyword>
<keyword evidence="3" id="KW-0479">Metal-binding</keyword>
<reference evidence="11" key="1">
    <citation type="journal article" date="2018" name="Nat. Microbiol.">
        <title>Leveraging single-cell genomics to expand the fungal tree of life.</title>
        <authorList>
            <person name="Ahrendt S.R."/>
            <person name="Quandt C.A."/>
            <person name="Ciobanu D."/>
            <person name="Clum A."/>
            <person name="Salamov A."/>
            <person name="Andreopoulos B."/>
            <person name="Cheng J.F."/>
            <person name="Woyke T."/>
            <person name="Pelin A."/>
            <person name="Henrissat B."/>
            <person name="Reynolds N.K."/>
            <person name="Benny G.L."/>
            <person name="Smith M.E."/>
            <person name="James T.Y."/>
            <person name="Grigoriev I.V."/>
        </authorList>
    </citation>
    <scope>NUCLEOTIDE SEQUENCE [LARGE SCALE GENOMIC DNA]</scope>
    <source>
        <strain evidence="11">Benny S71-1</strain>
    </source>
</reference>
<keyword evidence="2" id="KW-0813">Transport</keyword>
<dbReference type="Pfam" id="PF23356">
    <property type="entry name" value="TPR_PEP5_VPS11"/>
    <property type="match status" value="1"/>
</dbReference>
<dbReference type="PROSITE" id="PS50236">
    <property type="entry name" value="CHCR"/>
    <property type="match status" value="1"/>
</dbReference>
<dbReference type="GO" id="GO:0007033">
    <property type="term" value="P:vacuole organization"/>
    <property type="evidence" value="ECO:0007669"/>
    <property type="project" value="TreeGrafter"/>
</dbReference>
<evidence type="ECO:0000256" key="3">
    <source>
        <dbReference type="ARBA" id="ARBA00022723"/>
    </source>
</evidence>
<organism evidence="10 11">
    <name type="scientific">Syncephalis pseudoplumigaleata</name>
    <dbReference type="NCBI Taxonomy" id="1712513"/>
    <lineage>
        <taxon>Eukaryota</taxon>
        <taxon>Fungi</taxon>
        <taxon>Fungi incertae sedis</taxon>
        <taxon>Zoopagomycota</taxon>
        <taxon>Zoopagomycotina</taxon>
        <taxon>Zoopagomycetes</taxon>
        <taxon>Zoopagales</taxon>
        <taxon>Piptocephalidaceae</taxon>
        <taxon>Syncephalis</taxon>
    </lineage>
</organism>
<dbReference type="PANTHER" id="PTHR23323">
    <property type="entry name" value="VACUOLAR PROTEIN SORTING-ASSOCIATED PROTEIN"/>
    <property type="match status" value="1"/>
</dbReference>
<dbReference type="GO" id="GO:0007032">
    <property type="term" value="P:endosome organization"/>
    <property type="evidence" value="ECO:0007669"/>
    <property type="project" value="TreeGrafter"/>
</dbReference>
<keyword evidence="6" id="KW-0653">Protein transport</keyword>
<keyword evidence="7" id="KW-0472">Membrane</keyword>
<dbReference type="GO" id="GO:0030897">
    <property type="term" value="C:HOPS complex"/>
    <property type="evidence" value="ECO:0007669"/>
    <property type="project" value="TreeGrafter"/>
</dbReference>
<dbReference type="OrthoDB" id="26184at2759"/>
<dbReference type="GO" id="GO:0005768">
    <property type="term" value="C:endosome"/>
    <property type="evidence" value="ECO:0007669"/>
    <property type="project" value="TreeGrafter"/>
</dbReference>
<keyword evidence="4" id="KW-0863">Zinc-finger</keyword>
<name>A0A4V1J0Z4_9FUNG</name>
<feature type="repeat" description="CHCR" evidence="8">
    <location>
        <begin position="332"/>
        <end position="465"/>
    </location>
</feature>
<dbReference type="InterPro" id="IPR057308">
    <property type="entry name" value="CHCR_PEP5_VPS11"/>
</dbReference>
<dbReference type="InterPro" id="IPR000547">
    <property type="entry name" value="Clathrin_H-chain/VPS_repeat"/>
</dbReference>
<evidence type="ECO:0000313" key="11">
    <source>
        <dbReference type="Proteomes" id="UP000278143"/>
    </source>
</evidence>
<dbReference type="SUPFAM" id="SSF50978">
    <property type="entry name" value="WD40 repeat-like"/>
    <property type="match status" value="1"/>
</dbReference>
<comment type="subcellular location">
    <subcellularLocation>
        <location evidence="1">Endomembrane system</location>
        <topology evidence="1">Peripheral membrane protein</topology>
    </subcellularLocation>
</comment>
<dbReference type="InterPro" id="IPR036322">
    <property type="entry name" value="WD40_repeat_dom_sf"/>
</dbReference>
<dbReference type="GO" id="GO:0048284">
    <property type="term" value="P:organelle fusion"/>
    <property type="evidence" value="ECO:0007669"/>
    <property type="project" value="TreeGrafter"/>
</dbReference>
<dbReference type="EMBL" id="KZ991151">
    <property type="protein sequence ID" value="RKP23269.1"/>
    <property type="molecule type" value="Genomic_DNA"/>
</dbReference>
<dbReference type="GO" id="GO:0006904">
    <property type="term" value="P:vesicle docking involved in exocytosis"/>
    <property type="evidence" value="ECO:0007669"/>
    <property type="project" value="TreeGrafter"/>
</dbReference>